<keyword evidence="1" id="KW-0677">Repeat</keyword>
<evidence type="ECO:0000259" key="2">
    <source>
        <dbReference type="PROSITE" id="PS51464"/>
    </source>
</evidence>
<dbReference type="PROSITE" id="PS51464">
    <property type="entry name" value="SIS"/>
    <property type="match status" value="2"/>
</dbReference>
<name>A0ABP6LQ77_9MICC</name>
<organism evidence="3 4">
    <name type="scientific">Nesterenkonia aethiopica</name>
    <dbReference type="NCBI Taxonomy" id="269144"/>
    <lineage>
        <taxon>Bacteria</taxon>
        <taxon>Bacillati</taxon>
        <taxon>Actinomycetota</taxon>
        <taxon>Actinomycetes</taxon>
        <taxon>Micrococcales</taxon>
        <taxon>Micrococcaceae</taxon>
        <taxon>Nesterenkonia</taxon>
    </lineage>
</organism>
<dbReference type="InterPro" id="IPR035490">
    <property type="entry name" value="GlmS/FrlB_SIS"/>
</dbReference>
<comment type="caution">
    <text evidence="3">The sequence shown here is derived from an EMBL/GenBank/DDBJ whole genome shotgun (WGS) entry which is preliminary data.</text>
</comment>
<dbReference type="SUPFAM" id="SSF53697">
    <property type="entry name" value="SIS domain"/>
    <property type="match status" value="1"/>
</dbReference>
<keyword evidence="4" id="KW-1185">Reference proteome</keyword>
<dbReference type="EMBL" id="BAAAVT010000003">
    <property type="protein sequence ID" value="GAA3055283.1"/>
    <property type="molecule type" value="Genomic_DNA"/>
</dbReference>
<dbReference type="InterPro" id="IPR046348">
    <property type="entry name" value="SIS_dom_sf"/>
</dbReference>
<sequence length="357" mass="37298">MSLPQARSTQMAREIAEQPEALRATLEALLPSQGRLSELLSGRRHVLFAARGTSDHAAVYGRYLLETQAGLTGGLASPSVATHYRSDLDLADSVLVSASQSGRTEEIVATQRWGRDHGAAAVALTNGPTSPLAAEADVALITRAGEELAVPATKSYTAQLVGMVVLTLAALRRRDPQAADALEERLRHVPEAVERLLAARAGVDAAVEVLASHRTTVATGRGLLMGTALETALKIEETCLRPVRGYSYADLRHGPIAAVGEGVAAVVHAAADGPLSEPMVHLARDLQERGATVIGIGGNPEFQAAADVHVPGADLPETLAPLANIVPAQLIVEELSRTLGLDPDAPQGLAKVTRTDA</sequence>
<protein>
    <submittedName>
        <fullName evidence="3">SIS domain-containing protein</fullName>
    </submittedName>
</protein>
<evidence type="ECO:0000313" key="4">
    <source>
        <dbReference type="Proteomes" id="UP001500236"/>
    </source>
</evidence>
<dbReference type="CDD" id="cd05008">
    <property type="entry name" value="SIS_GlmS_GlmD_1"/>
    <property type="match status" value="1"/>
</dbReference>
<dbReference type="Gene3D" id="3.40.50.10490">
    <property type="entry name" value="Glucose-6-phosphate isomerase like protein, domain 1"/>
    <property type="match status" value="2"/>
</dbReference>
<dbReference type="PANTHER" id="PTHR10937">
    <property type="entry name" value="GLUCOSAMINE--FRUCTOSE-6-PHOSPHATE AMINOTRANSFERASE, ISOMERIZING"/>
    <property type="match status" value="1"/>
</dbReference>
<evidence type="ECO:0000256" key="1">
    <source>
        <dbReference type="ARBA" id="ARBA00022737"/>
    </source>
</evidence>
<dbReference type="InterPro" id="IPR001347">
    <property type="entry name" value="SIS_dom"/>
</dbReference>
<dbReference type="PANTHER" id="PTHR10937:SF8">
    <property type="entry name" value="AMINOTRANSFERASE-RELATED"/>
    <property type="match status" value="1"/>
</dbReference>
<dbReference type="Proteomes" id="UP001500236">
    <property type="component" value="Unassembled WGS sequence"/>
</dbReference>
<dbReference type="CDD" id="cd05009">
    <property type="entry name" value="SIS_GlmS_GlmD_2"/>
    <property type="match status" value="1"/>
</dbReference>
<gene>
    <name evidence="3" type="ORF">GCM10010529_06660</name>
</gene>
<dbReference type="Pfam" id="PF01380">
    <property type="entry name" value="SIS"/>
    <property type="match status" value="2"/>
</dbReference>
<feature type="domain" description="SIS" evidence="2">
    <location>
        <begin position="36"/>
        <end position="176"/>
    </location>
</feature>
<proteinExistence type="predicted"/>
<accession>A0ABP6LQ77</accession>
<dbReference type="InterPro" id="IPR035466">
    <property type="entry name" value="GlmS/AgaS_SIS"/>
</dbReference>
<feature type="domain" description="SIS" evidence="2">
    <location>
        <begin position="206"/>
        <end position="346"/>
    </location>
</feature>
<evidence type="ECO:0000313" key="3">
    <source>
        <dbReference type="EMBL" id="GAA3055283.1"/>
    </source>
</evidence>
<dbReference type="RefSeq" id="WP_344743836.1">
    <property type="nucleotide sequence ID" value="NZ_BAAAVT010000003.1"/>
</dbReference>
<reference evidence="4" key="1">
    <citation type="journal article" date="2019" name="Int. J. Syst. Evol. Microbiol.">
        <title>The Global Catalogue of Microorganisms (GCM) 10K type strain sequencing project: providing services to taxonomists for standard genome sequencing and annotation.</title>
        <authorList>
            <consortium name="The Broad Institute Genomics Platform"/>
            <consortium name="The Broad Institute Genome Sequencing Center for Infectious Disease"/>
            <person name="Wu L."/>
            <person name="Ma J."/>
        </authorList>
    </citation>
    <scope>NUCLEOTIDE SEQUENCE [LARGE SCALE GENOMIC DNA]</scope>
    <source>
        <strain evidence="4">JCM 14309</strain>
    </source>
</reference>